<organism evidence="1 2">
    <name type="scientific">Galendromus occidentalis</name>
    <name type="common">western predatory mite</name>
    <dbReference type="NCBI Taxonomy" id="34638"/>
    <lineage>
        <taxon>Eukaryota</taxon>
        <taxon>Metazoa</taxon>
        <taxon>Ecdysozoa</taxon>
        <taxon>Arthropoda</taxon>
        <taxon>Chelicerata</taxon>
        <taxon>Arachnida</taxon>
        <taxon>Acari</taxon>
        <taxon>Parasitiformes</taxon>
        <taxon>Mesostigmata</taxon>
        <taxon>Gamasina</taxon>
        <taxon>Phytoseioidea</taxon>
        <taxon>Phytoseiidae</taxon>
        <taxon>Typhlodrominae</taxon>
        <taxon>Galendromus</taxon>
    </lineage>
</organism>
<reference evidence="2" key="1">
    <citation type="submission" date="2025-08" db="UniProtKB">
        <authorList>
            <consortium name="RefSeq"/>
        </authorList>
    </citation>
    <scope>IDENTIFICATION</scope>
</reference>
<proteinExistence type="predicted"/>
<dbReference type="GeneID" id="100899223"/>
<evidence type="ECO:0000313" key="1">
    <source>
        <dbReference type="Proteomes" id="UP000694867"/>
    </source>
</evidence>
<name>A0AAJ6QTV4_9ACAR</name>
<dbReference type="AlphaFoldDB" id="A0AAJ6QTV4"/>
<gene>
    <name evidence="2" type="primary">LOC100899223</name>
</gene>
<evidence type="ECO:0000313" key="2">
    <source>
        <dbReference type="RefSeq" id="XP_003743699.1"/>
    </source>
</evidence>
<accession>A0AAJ6QTV4</accession>
<keyword evidence="1" id="KW-1185">Reference proteome</keyword>
<dbReference type="KEGG" id="goe:100899223"/>
<dbReference type="RefSeq" id="XP_003743699.1">
    <property type="nucleotide sequence ID" value="XM_003743651.1"/>
</dbReference>
<protein>
    <submittedName>
        <fullName evidence="2">Uncharacterized protein LOC100899223</fullName>
    </submittedName>
</protein>
<dbReference type="Proteomes" id="UP000694867">
    <property type="component" value="Unplaced"/>
</dbReference>
<sequence length="123" mass="13847">MEAVGLDELAHRILSKVFEGDCAFCEKWIPEHECYEVVYDILGAPLRSHSGCVVYNVDLRGREITRDVLRDALLQCQSVKCVECRRPRATVSCRDHYVHFTCAENDGVKPPRCSACAGNNISM</sequence>